<dbReference type="InterPro" id="IPR002104">
    <property type="entry name" value="Integrase_catalytic"/>
</dbReference>
<evidence type="ECO:0000259" key="9">
    <source>
        <dbReference type="PROSITE" id="PS51898"/>
    </source>
</evidence>
<proteinExistence type="inferred from homology"/>
<dbReference type="GO" id="GO:0015074">
    <property type="term" value="P:DNA integration"/>
    <property type="evidence" value="ECO:0007669"/>
    <property type="project" value="UniProtKB-KW"/>
</dbReference>
<keyword evidence="5" id="KW-0229">DNA integration</keyword>
<evidence type="ECO:0000256" key="8">
    <source>
        <dbReference type="SAM" id="MobiDB-lite"/>
    </source>
</evidence>
<dbReference type="EMBL" id="LR797404">
    <property type="protein sequence ID" value="CAB4214050.1"/>
    <property type="molecule type" value="Genomic_DNA"/>
</dbReference>
<feature type="region of interest" description="Disordered" evidence="8">
    <location>
        <begin position="364"/>
        <end position="394"/>
    </location>
</feature>
<keyword evidence="7" id="KW-1160">Virus entry into host cell</keyword>
<protein>
    <recommendedName>
        <fullName evidence="2">Integrase</fullName>
    </recommendedName>
</protein>
<dbReference type="InterPro" id="IPR050090">
    <property type="entry name" value="Tyrosine_recombinase_XerCD"/>
</dbReference>
<evidence type="ECO:0000256" key="2">
    <source>
        <dbReference type="ARBA" id="ARBA00016082"/>
    </source>
</evidence>
<dbReference type="InterPro" id="IPR011010">
    <property type="entry name" value="DNA_brk_join_enz"/>
</dbReference>
<evidence type="ECO:0000256" key="4">
    <source>
        <dbReference type="ARBA" id="ARBA00022801"/>
    </source>
</evidence>
<evidence type="ECO:0000313" key="13">
    <source>
        <dbReference type="EMBL" id="CAB4214050.1"/>
    </source>
</evidence>
<evidence type="ECO:0000256" key="1">
    <source>
        <dbReference type="ARBA" id="ARBA00008857"/>
    </source>
</evidence>
<keyword evidence="6" id="KW-0233">DNA recombination</keyword>
<keyword evidence="3" id="KW-0808">Transferase</keyword>
<keyword evidence="7" id="KW-1179">Viral genome integration</keyword>
<dbReference type="SUPFAM" id="SSF56349">
    <property type="entry name" value="DNA breaking-rejoining enzymes"/>
    <property type="match status" value="1"/>
</dbReference>
<organism evidence="10">
    <name type="scientific">uncultured Caudovirales phage</name>
    <dbReference type="NCBI Taxonomy" id="2100421"/>
    <lineage>
        <taxon>Viruses</taxon>
        <taxon>Duplodnaviria</taxon>
        <taxon>Heunggongvirae</taxon>
        <taxon>Uroviricota</taxon>
        <taxon>Caudoviricetes</taxon>
        <taxon>Peduoviridae</taxon>
        <taxon>Maltschvirus</taxon>
        <taxon>Maltschvirus maltsch</taxon>
    </lineage>
</organism>
<sequence>MSVYKVRKSPFYQFDFQIHGLRFSGSTKCRNERDAKEYEKARRAEAERLAAETTTAGKRPLNLKDACDRWWLEVGSLGNDPDIERALKWLVGQIGPRVGLSEINDDIVSRAVQARRSHVTRAGKDENGKHLFRPLSARTINKTVVSLLSRVMNRARDNWSVTIPAPPVWKKHKLAERKRPVREITAEEDAKLDEVESLDYAQFREFAEIMGLRRRELLLTWPQVDFGKSTISIVGKGDKPAVLPLPRRAYEILWSLRGNHPMSVFTFVAEYTRKDPWSDRTFIKGKRYPMTYYGVGSNKRIKWRQAGVQARLHDTRHTTGMRTLRATGNLKLVQRLLRHTDIGTTSRFYTDTGMEDMRAGMEATARDRMDAARPVTKSQTENAELKKSLRHKDK</sequence>
<dbReference type="EMBL" id="LR796876">
    <property type="protein sequence ID" value="CAB4171532.1"/>
    <property type="molecule type" value="Genomic_DNA"/>
</dbReference>
<dbReference type="EMBL" id="LR797291">
    <property type="protein sequence ID" value="CAB4200182.1"/>
    <property type="molecule type" value="Genomic_DNA"/>
</dbReference>
<dbReference type="GO" id="GO:0016787">
    <property type="term" value="F:hydrolase activity"/>
    <property type="evidence" value="ECO:0007669"/>
    <property type="project" value="UniProtKB-KW"/>
</dbReference>
<evidence type="ECO:0000256" key="6">
    <source>
        <dbReference type="ARBA" id="ARBA00023172"/>
    </source>
</evidence>
<gene>
    <name evidence="11" type="ORF">UFOVP1097_38</name>
    <name evidence="12" type="ORF">UFOVP1349_32</name>
    <name evidence="13" type="ORF">UFOVP1456_12</name>
    <name evidence="10" type="ORF">UFOVP925_11</name>
</gene>
<keyword evidence="4" id="KW-0378">Hydrolase</keyword>
<dbReference type="GO" id="GO:0006310">
    <property type="term" value="P:DNA recombination"/>
    <property type="evidence" value="ECO:0007669"/>
    <property type="project" value="UniProtKB-KW"/>
</dbReference>
<dbReference type="PANTHER" id="PTHR30349:SF64">
    <property type="entry name" value="PROPHAGE INTEGRASE INTD-RELATED"/>
    <property type="match status" value="1"/>
</dbReference>
<dbReference type="PROSITE" id="PS51898">
    <property type="entry name" value="TYR_RECOMBINASE"/>
    <property type="match status" value="1"/>
</dbReference>
<dbReference type="InterPro" id="IPR013762">
    <property type="entry name" value="Integrase-like_cat_sf"/>
</dbReference>
<dbReference type="GO" id="GO:0044826">
    <property type="term" value="P:viral genome integration into host DNA"/>
    <property type="evidence" value="ECO:0007669"/>
    <property type="project" value="UniProtKB-KW"/>
</dbReference>
<dbReference type="Pfam" id="PF00589">
    <property type="entry name" value="Phage_integrase"/>
    <property type="match status" value="1"/>
</dbReference>
<dbReference type="PANTHER" id="PTHR30349">
    <property type="entry name" value="PHAGE INTEGRASE-RELATED"/>
    <property type="match status" value="1"/>
</dbReference>
<dbReference type="GO" id="GO:0003677">
    <property type="term" value="F:DNA binding"/>
    <property type="evidence" value="ECO:0007669"/>
    <property type="project" value="InterPro"/>
</dbReference>
<evidence type="ECO:0000256" key="3">
    <source>
        <dbReference type="ARBA" id="ARBA00022679"/>
    </source>
</evidence>
<comment type="similarity">
    <text evidence="1">Belongs to the 'phage' integrase family.</text>
</comment>
<evidence type="ECO:0000256" key="5">
    <source>
        <dbReference type="ARBA" id="ARBA00022908"/>
    </source>
</evidence>
<dbReference type="EMBL" id="LR797048">
    <property type="protein sequence ID" value="CAB4184236.1"/>
    <property type="molecule type" value="Genomic_DNA"/>
</dbReference>
<evidence type="ECO:0000313" key="12">
    <source>
        <dbReference type="EMBL" id="CAB4200182.1"/>
    </source>
</evidence>
<evidence type="ECO:0000313" key="10">
    <source>
        <dbReference type="EMBL" id="CAB4171532.1"/>
    </source>
</evidence>
<evidence type="ECO:0000256" key="7">
    <source>
        <dbReference type="ARBA" id="ARBA00023195"/>
    </source>
</evidence>
<dbReference type="GO" id="GO:0075713">
    <property type="term" value="P:establishment of integrated proviral latency"/>
    <property type="evidence" value="ECO:0007669"/>
    <property type="project" value="UniProtKB-KW"/>
</dbReference>
<name>A0A6J5PKA7_9CAUD</name>
<evidence type="ECO:0000313" key="11">
    <source>
        <dbReference type="EMBL" id="CAB4184236.1"/>
    </source>
</evidence>
<dbReference type="Gene3D" id="1.10.443.10">
    <property type="entry name" value="Intergrase catalytic core"/>
    <property type="match status" value="1"/>
</dbReference>
<accession>A0A6J5PKA7</accession>
<dbReference type="GO" id="GO:0016740">
    <property type="term" value="F:transferase activity"/>
    <property type="evidence" value="ECO:0007669"/>
    <property type="project" value="UniProtKB-KW"/>
</dbReference>
<feature type="domain" description="Tyr recombinase" evidence="9">
    <location>
        <begin position="178"/>
        <end position="362"/>
    </location>
</feature>
<reference evidence="10" key="1">
    <citation type="submission" date="2020-05" db="EMBL/GenBank/DDBJ databases">
        <authorList>
            <person name="Chiriac C."/>
            <person name="Salcher M."/>
            <person name="Ghai R."/>
            <person name="Kavagutti S V."/>
        </authorList>
    </citation>
    <scope>NUCLEOTIDE SEQUENCE</scope>
</reference>